<dbReference type="InterPro" id="IPR051207">
    <property type="entry name" value="ComplexI_NDUFA9_subunit"/>
</dbReference>
<dbReference type="Gene3D" id="3.40.50.720">
    <property type="entry name" value="NAD(P)-binding Rossmann-like Domain"/>
    <property type="match status" value="1"/>
</dbReference>
<name>A0A7S0WUV3_9CHLO</name>
<dbReference type="InterPro" id="IPR036291">
    <property type="entry name" value="NAD(P)-bd_dom_sf"/>
</dbReference>
<reference evidence="2" key="1">
    <citation type="submission" date="2021-01" db="EMBL/GenBank/DDBJ databases">
        <authorList>
            <person name="Corre E."/>
            <person name="Pelletier E."/>
            <person name="Niang G."/>
            <person name="Scheremetjew M."/>
            <person name="Finn R."/>
            <person name="Kale V."/>
            <person name="Holt S."/>
            <person name="Cochrane G."/>
            <person name="Meng A."/>
            <person name="Brown T."/>
            <person name="Cohen L."/>
        </authorList>
    </citation>
    <scope>NUCLEOTIDE SEQUENCE</scope>
    <source>
        <strain evidence="2">CCMP722</strain>
    </source>
</reference>
<dbReference type="EMBL" id="HBFA01034649">
    <property type="protein sequence ID" value="CAD8685671.1"/>
    <property type="molecule type" value="Transcribed_RNA"/>
</dbReference>
<sequence>MASRIVSSVRSLLPRASQVISSTKSAQEVAGVRGFAASASPGNQAKVVVFGGNGYVGSYVCKSLLSMGVAVTSINRSGQITYPEWDHWWHKVNWVKGDALEPEEWKDKLAGATGVVSCVGAFGSNAYMEKVCGDATVSMVEAAKAAKVKNFVFISAHDYQLPSFVLSGYVAGKKKAEEAVASHFPTSGFSLRPGFIHGTRYVNGVPVFLSTIGGPLETALRGENAMNLLESQPKLATIMVPPTKVEDVASVAAQAAATGAGAGIPVGPISAWDIPKYAM</sequence>
<dbReference type="PANTHER" id="PTHR12126:SF16">
    <property type="entry name" value="MIOREX COMPLEX COMPONENT 2"/>
    <property type="match status" value="1"/>
</dbReference>
<gene>
    <name evidence="2" type="ORF">POBO1169_LOCUS17368</name>
</gene>
<dbReference type="PANTHER" id="PTHR12126">
    <property type="entry name" value="NADH-UBIQUINONE OXIDOREDUCTASE 39 KDA SUBUNIT-RELATED"/>
    <property type="match status" value="1"/>
</dbReference>
<organism evidence="2">
    <name type="scientific">Pyramimonas obovata</name>
    <dbReference type="NCBI Taxonomy" id="1411642"/>
    <lineage>
        <taxon>Eukaryota</taxon>
        <taxon>Viridiplantae</taxon>
        <taxon>Chlorophyta</taxon>
        <taxon>Pyramimonadophyceae</taxon>
        <taxon>Pyramimonadales</taxon>
        <taxon>Pyramimonadaceae</taxon>
        <taxon>Pyramimonas</taxon>
        <taxon>Pyramimonas incertae sedis</taxon>
    </lineage>
</organism>
<dbReference type="SUPFAM" id="SSF51735">
    <property type="entry name" value="NAD(P)-binding Rossmann-fold domains"/>
    <property type="match status" value="1"/>
</dbReference>
<evidence type="ECO:0000313" key="2">
    <source>
        <dbReference type="EMBL" id="CAD8685671.1"/>
    </source>
</evidence>
<feature type="domain" description="NAD(P)-binding" evidence="1">
    <location>
        <begin position="51"/>
        <end position="182"/>
    </location>
</feature>
<dbReference type="InterPro" id="IPR016040">
    <property type="entry name" value="NAD(P)-bd_dom"/>
</dbReference>
<dbReference type="AlphaFoldDB" id="A0A7S0WUV3"/>
<dbReference type="GO" id="GO:0044877">
    <property type="term" value="F:protein-containing complex binding"/>
    <property type="evidence" value="ECO:0007669"/>
    <property type="project" value="TreeGrafter"/>
</dbReference>
<dbReference type="GO" id="GO:0005739">
    <property type="term" value="C:mitochondrion"/>
    <property type="evidence" value="ECO:0007669"/>
    <property type="project" value="TreeGrafter"/>
</dbReference>
<protein>
    <recommendedName>
        <fullName evidence="1">NAD(P)-binding domain-containing protein</fullName>
    </recommendedName>
</protein>
<proteinExistence type="predicted"/>
<dbReference type="Pfam" id="PF13460">
    <property type="entry name" value="NAD_binding_10"/>
    <property type="match status" value="1"/>
</dbReference>
<accession>A0A7S0WUV3</accession>
<evidence type="ECO:0000259" key="1">
    <source>
        <dbReference type="Pfam" id="PF13460"/>
    </source>
</evidence>